<evidence type="ECO:0000256" key="1">
    <source>
        <dbReference type="ARBA" id="ARBA00006328"/>
    </source>
</evidence>
<comment type="caution">
    <text evidence="4">The sequence shown here is derived from an EMBL/GenBank/DDBJ whole genome shotgun (WGS) entry which is preliminary data.</text>
</comment>
<dbReference type="STRING" id="2512241.A0A553HYK9"/>
<dbReference type="SUPFAM" id="SSF51735">
    <property type="entry name" value="NAD(P)-binding Rossmann-fold domains"/>
    <property type="match status" value="1"/>
</dbReference>
<dbReference type="Proteomes" id="UP000319160">
    <property type="component" value="Unassembled WGS sequence"/>
</dbReference>
<dbReference type="Pfam" id="PF05368">
    <property type="entry name" value="NmrA"/>
    <property type="match status" value="1"/>
</dbReference>
<dbReference type="EMBL" id="VFLP01000032">
    <property type="protein sequence ID" value="TRX93034.1"/>
    <property type="molecule type" value="Genomic_DNA"/>
</dbReference>
<gene>
    <name evidence="4" type="ORF">FHL15_006172</name>
</gene>
<dbReference type="PANTHER" id="PTHR42748:SF28">
    <property type="entry name" value="NMRA-LIKE DOMAIN-CONTAINING PROTEIN"/>
    <property type="match status" value="1"/>
</dbReference>
<keyword evidence="2" id="KW-0521">NADP</keyword>
<evidence type="ECO:0000313" key="4">
    <source>
        <dbReference type="EMBL" id="TRX93034.1"/>
    </source>
</evidence>
<evidence type="ECO:0000256" key="2">
    <source>
        <dbReference type="ARBA" id="ARBA00022857"/>
    </source>
</evidence>
<dbReference type="Gene3D" id="3.40.50.720">
    <property type="entry name" value="NAD(P)-binding Rossmann-like Domain"/>
    <property type="match status" value="1"/>
</dbReference>
<dbReference type="OrthoDB" id="300709at2759"/>
<dbReference type="AlphaFoldDB" id="A0A553HYK9"/>
<dbReference type="GO" id="GO:0005634">
    <property type="term" value="C:nucleus"/>
    <property type="evidence" value="ECO:0007669"/>
    <property type="project" value="TreeGrafter"/>
</dbReference>
<dbReference type="InterPro" id="IPR008030">
    <property type="entry name" value="NmrA-like"/>
</dbReference>
<feature type="domain" description="NmrA-like" evidence="3">
    <location>
        <begin position="3"/>
        <end position="283"/>
    </location>
</feature>
<reference evidence="5" key="1">
    <citation type="submission" date="2019-06" db="EMBL/GenBank/DDBJ databases">
        <title>Draft genome sequence of the griseofulvin-producing fungus Xylaria cubensis strain G536.</title>
        <authorList>
            <person name="Mead M.E."/>
            <person name="Raja H.A."/>
            <person name="Steenwyk J.L."/>
            <person name="Knowles S.L."/>
            <person name="Oberlies N.H."/>
            <person name="Rokas A."/>
        </authorList>
    </citation>
    <scope>NUCLEOTIDE SEQUENCE [LARGE SCALE GENOMIC DNA]</scope>
    <source>
        <strain evidence="5">G536</strain>
    </source>
</reference>
<keyword evidence="5" id="KW-1185">Reference proteome</keyword>
<dbReference type="Gene3D" id="3.90.25.10">
    <property type="entry name" value="UDP-galactose 4-epimerase, domain 1"/>
    <property type="match status" value="1"/>
</dbReference>
<comment type="similarity">
    <text evidence="1">Belongs to the NmrA-type oxidoreductase family.</text>
</comment>
<name>A0A553HYK9_9PEZI</name>
<dbReference type="InterPro" id="IPR036291">
    <property type="entry name" value="NAD(P)-bd_dom_sf"/>
</dbReference>
<sequence length="315" mass="34598">MPKLVTVVGATGNQGGAVITALNGDPNYSLRGLTRNLESQAAQELKKQGIEVVEADLDSLSSLKAAFAGSYAVYGVTGVNELLANHDLPTAEKIEEGWGKNIAQAAAETPGLQHFIWSTLPPASEISDGRYHLTNHVAKNKVDDYIRANSDLAAKTTFFVIAQYHSNYSYGPVSIHPIPSADAYVHFASHPPETPIFWIGDVTRNLPPFIKPILEQPDKTRGNIVFAHSEVRTSEESLQIWAKTKGVRAFHVPVSAELVKSLWGKYADVLAGMWRYWGEFREKSWSAPGYVVLTKDDLGVTDLITLAESFKDYEI</sequence>
<proteinExistence type="inferred from homology"/>
<dbReference type="InterPro" id="IPR051164">
    <property type="entry name" value="NmrA-like_oxidored"/>
</dbReference>
<dbReference type="PANTHER" id="PTHR42748">
    <property type="entry name" value="NITROGEN METABOLITE REPRESSION PROTEIN NMRA FAMILY MEMBER"/>
    <property type="match status" value="1"/>
</dbReference>
<organism evidence="4 5">
    <name type="scientific">Xylaria flabelliformis</name>
    <dbReference type="NCBI Taxonomy" id="2512241"/>
    <lineage>
        <taxon>Eukaryota</taxon>
        <taxon>Fungi</taxon>
        <taxon>Dikarya</taxon>
        <taxon>Ascomycota</taxon>
        <taxon>Pezizomycotina</taxon>
        <taxon>Sordariomycetes</taxon>
        <taxon>Xylariomycetidae</taxon>
        <taxon>Xylariales</taxon>
        <taxon>Xylariaceae</taxon>
        <taxon>Xylaria</taxon>
    </lineage>
</organism>
<accession>A0A553HYK9</accession>
<protein>
    <recommendedName>
        <fullName evidence="3">NmrA-like domain-containing protein</fullName>
    </recommendedName>
</protein>
<evidence type="ECO:0000259" key="3">
    <source>
        <dbReference type="Pfam" id="PF05368"/>
    </source>
</evidence>
<evidence type="ECO:0000313" key="5">
    <source>
        <dbReference type="Proteomes" id="UP000319160"/>
    </source>
</evidence>